<dbReference type="PANTHER" id="PTHR44757:SF2">
    <property type="entry name" value="BIOFILM ARCHITECTURE MAINTENANCE PROTEIN MBAA"/>
    <property type="match status" value="1"/>
</dbReference>
<dbReference type="SUPFAM" id="SSF55785">
    <property type="entry name" value="PYP-like sensor domain (PAS domain)"/>
    <property type="match status" value="2"/>
</dbReference>
<evidence type="ECO:0000259" key="3">
    <source>
        <dbReference type="PROSITE" id="PS50887"/>
    </source>
</evidence>
<dbReference type="NCBIfam" id="TIGR00229">
    <property type="entry name" value="sensory_box"/>
    <property type="match status" value="2"/>
</dbReference>
<dbReference type="SMART" id="SM00091">
    <property type="entry name" value="PAS"/>
    <property type="match status" value="2"/>
</dbReference>
<dbReference type="EMBL" id="MKFU01000066">
    <property type="protein sequence ID" value="OHY88550.1"/>
    <property type="molecule type" value="Genomic_DNA"/>
</dbReference>
<dbReference type="RefSeq" id="WP_042024332.1">
    <property type="nucleotide sequence ID" value="NZ_CDBW01000045.1"/>
</dbReference>
<dbReference type="PROSITE" id="PS50113">
    <property type="entry name" value="PAC"/>
    <property type="match status" value="1"/>
</dbReference>
<dbReference type="InterPro" id="IPR035965">
    <property type="entry name" value="PAS-like_dom_sf"/>
</dbReference>
<dbReference type="SUPFAM" id="SSF55073">
    <property type="entry name" value="Nucleotide cyclase"/>
    <property type="match status" value="1"/>
</dbReference>
<dbReference type="InterPro" id="IPR000700">
    <property type="entry name" value="PAS-assoc_C"/>
</dbReference>
<dbReference type="InterPro" id="IPR029016">
    <property type="entry name" value="GAF-like_dom_sf"/>
</dbReference>
<dbReference type="InterPro" id="IPR000160">
    <property type="entry name" value="GGDEF_dom"/>
</dbReference>
<gene>
    <name evidence="4" type="ORF">BJD16_07100</name>
</gene>
<dbReference type="STRING" id="646.BJD16_07100"/>
<organism evidence="4 5">
    <name type="scientific">Aeromonas sobria</name>
    <dbReference type="NCBI Taxonomy" id="646"/>
    <lineage>
        <taxon>Bacteria</taxon>
        <taxon>Pseudomonadati</taxon>
        <taxon>Pseudomonadota</taxon>
        <taxon>Gammaproteobacteria</taxon>
        <taxon>Aeromonadales</taxon>
        <taxon>Aeromonadaceae</taxon>
        <taxon>Aeromonas</taxon>
    </lineage>
</organism>
<dbReference type="Gene3D" id="3.30.70.270">
    <property type="match status" value="1"/>
</dbReference>
<reference evidence="4 5" key="1">
    <citation type="submission" date="2016-09" db="EMBL/GenBank/DDBJ databases">
        <title>Draft Genome Sequence of Aeromonas sobria Strain 08005, Isolated from Sick Rana catesbeiana.</title>
        <authorList>
            <person name="Yang Q."/>
        </authorList>
    </citation>
    <scope>NUCLEOTIDE SEQUENCE [LARGE SCALE GENOMIC DNA]</scope>
    <source>
        <strain evidence="4 5">08005</strain>
    </source>
</reference>
<dbReference type="Proteomes" id="UP000179934">
    <property type="component" value="Unassembled WGS sequence"/>
</dbReference>
<dbReference type="InterPro" id="IPR013656">
    <property type="entry name" value="PAS_4"/>
</dbReference>
<dbReference type="InterPro" id="IPR013655">
    <property type="entry name" value="PAS_fold_3"/>
</dbReference>
<dbReference type="SUPFAM" id="SSF55781">
    <property type="entry name" value="GAF domain-like"/>
    <property type="match status" value="1"/>
</dbReference>
<evidence type="ECO:0000259" key="1">
    <source>
        <dbReference type="PROSITE" id="PS50112"/>
    </source>
</evidence>
<protein>
    <submittedName>
        <fullName evidence="4">Diguanylate cyclase</fullName>
    </submittedName>
</protein>
<dbReference type="Gene3D" id="3.30.450.40">
    <property type="match status" value="1"/>
</dbReference>
<dbReference type="SMART" id="SM00065">
    <property type="entry name" value="GAF"/>
    <property type="match status" value="1"/>
</dbReference>
<dbReference type="SMART" id="SM00267">
    <property type="entry name" value="GGDEF"/>
    <property type="match status" value="1"/>
</dbReference>
<dbReference type="Pfam" id="PF08447">
    <property type="entry name" value="PAS_3"/>
    <property type="match status" value="1"/>
</dbReference>
<dbReference type="OrthoDB" id="9804645at2"/>
<feature type="domain" description="PAC" evidence="2">
    <location>
        <begin position="251"/>
        <end position="302"/>
    </location>
</feature>
<dbReference type="Gene3D" id="3.30.450.20">
    <property type="entry name" value="PAS domain"/>
    <property type="match status" value="2"/>
</dbReference>
<dbReference type="Pfam" id="PF08448">
    <property type="entry name" value="PAS_4"/>
    <property type="match status" value="1"/>
</dbReference>
<dbReference type="PROSITE" id="PS50112">
    <property type="entry name" value="PAS"/>
    <property type="match status" value="2"/>
</dbReference>
<dbReference type="Pfam" id="PF00990">
    <property type="entry name" value="GGDEF"/>
    <property type="match status" value="1"/>
</dbReference>
<dbReference type="InterPro" id="IPR003018">
    <property type="entry name" value="GAF"/>
</dbReference>
<dbReference type="GeneID" id="58924360"/>
<dbReference type="SMART" id="SM00086">
    <property type="entry name" value="PAC"/>
    <property type="match status" value="1"/>
</dbReference>
<dbReference type="NCBIfam" id="TIGR00254">
    <property type="entry name" value="GGDEF"/>
    <property type="match status" value="1"/>
</dbReference>
<proteinExistence type="predicted"/>
<dbReference type="PROSITE" id="PS50887">
    <property type="entry name" value="GGDEF"/>
    <property type="match status" value="1"/>
</dbReference>
<sequence>MIAPPMPVDEESRLARLRILGLLDREPIDHLDRLTRLISRHFDLPVVLVSLTDVDRQWFLARTGIARCEIGRDISFCGHAILQPGIMQVPDARLDPRFADNPLVIGPPHVVFYAGRPLRALDGVVLGTLCLVDSKPRQLDETQCQDLDDFGLLVENTLHDLERRNQVRSLSNVLEDQEHLFTQTFNQSAVGMALSSLEGVWLKANPGLQQLLGYRESEMLSRTWQTMTHPDDLGRELPLFQALLDGQRQHYRLEKRMLRADGTLCWVQLSVTLCKSRTAAPHLIAVFADLTERKLAEDKLMQLQLGLAMQVRDRTRELSATVEQLHMAMAEIERNRARLRSISDGLPVTISMLSPEGRYLFANQAYCRYFGLNPERMLEMSAREVIGEAAYLNAMNYLARAQAGEQVSFEYRFELPIGPRDLKITMIPSVGDEPGVYILGADITQFKALQSQLEHDASHDPLTALPNRRAFTLRLSRELERAHHDGEALGLLFLDLDGFKEINDQLGHHVGDALLHRFASVLCAEVRPGDMVARLAGDEFTIILPALRHPEQELPALCQRLLDAMAKPWDVAGHQLPLAGSIGGALCHSGQHCHIDELLHRADAAMYRAKMAGKGRFALDL</sequence>
<dbReference type="AlphaFoldDB" id="A0A1S2CIL7"/>
<dbReference type="InterPro" id="IPR000014">
    <property type="entry name" value="PAS"/>
</dbReference>
<dbReference type="CDD" id="cd01949">
    <property type="entry name" value="GGDEF"/>
    <property type="match status" value="1"/>
</dbReference>
<evidence type="ECO:0000313" key="5">
    <source>
        <dbReference type="Proteomes" id="UP000179934"/>
    </source>
</evidence>
<dbReference type="CDD" id="cd00130">
    <property type="entry name" value="PAS"/>
    <property type="match status" value="2"/>
</dbReference>
<dbReference type="PANTHER" id="PTHR44757">
    <property type="entry name" value="DIGUANYLATE CYCLASE DGCP"/>
    <property type="match status" value="1"/>
</dbReference>
<comment type="caution">
    <text evidence="4">The sequence shown here is derived from an EMBL/GenBank/DDBJ whole genome shotgun (WGS) entry which is preliminary data.</text>
</comment>
<feature type="domain" description="PAS" evidence="1">
    <location>
        <begin position="177"/>
        <end position="247"/>
    </location>
</feature>
<dbReference type="InterPro" id="IPR043128">
    <property type="entry name" value="Rev_trsase/Diguanyl_cyclase"/>
</dbReference>
<dbReference type="InterPro" id="IPR001610">
    <property type="entry name" value="PAC"/>
</dbReference>
<accession>A0A1S2CIL7</accession>
<dbReference type="InterPro" id="IPR029787">
    <property type="entry name" value="Nucleotide_cyclase"/>
</dbReference>
<evidence type="ECO:0000259" key="2">
    <source>
        <dbReference type="PROSITE" id="PS50113"/>
    </source>
</evidence>
<dbReference type="Pfam" id="PF01590">
    <property type="entry name" value="GAF"/>
    <property type="match status" value="1"/>
</dbReference>
<name>A0A1S2CIL7_AERSO</name>
<dbReference type="InterPro" id="IPR052155">
    <property type="entry name" value="Biofilm_reg_signaling"/>
</dbReference>
<evidence type="ECO:0000313" key="4">
    <source>
        <dbReference type="EMBL" id="OHY88550.1"/>
    </source>
</evidence>
<feature type="domain" description="PAS" evidence="1">
    <location>
        <begin position="335"/>
        <end position="378"/>
    </location>
</feature>
<feature type="domain" description="GGDEF" evidence="3">
    <location>
        <begin position="487"/>
        <end position="621"/>
    </location>
</feature>